<dbReference type="PANTHER" id="PTHR22550">
    <property type="entry name" value="SPORE GERMINATION PROTEIN"/>
    <property type="match status" value="1"/>
</dbReference>
<evidence type="ECO:0000256" key="3">
    <source>
        <dbReference type="ARBA" id="ARBA00022989"/>
    </source>
</evidence>
<dbReference type="InterPro" id="IPR036465">
    <property type="entry name" value="vWFA_dom_sf"/>
</dbReference>
<keyword evidence="4 5" id="KW-0472">Membrane</keyword>
<evidence type="ECO:0000256" key="4">
    <source>
        <dbReference type="ARBA" id="ARBA00023136"/>
    </source>
</evidence>
<dbReference type="EMBL" id="CADCTB010000084">
    <property type="protein sequence ID" value="CAA9232822.1"/>
    <property type="molecule type" value="Genomic_DNA"/>
</dbReference>
<name>A0A6J4HT93_9ACTN</name>
<accession>A0A6J4HT93</accession>
<gene>
    <name evidence="7" type="ORF">AVDCRST_MAG10-1254</name>
</gene>
<dbReference type="AlphaFoldDB" id="A0A6J4HT93"/>
<feature type="domain" description="VWFA" evidence="6">
    <location>
        <begin position="87"/>
        <end position="290"/>
    </location>
</feature>
<keyword evidence="3 5" id="KW-1133">Transmembrane helix</keyword>
<dbReference type="Pfam" id="PF13519">
    <property type="entry name" value="VWA_2"/>
    <property type="match status" value="1"/>
</dbReference>
<feature type="transmembrane region" description="Helical" evidence="5">
    <location>
        <begin position="56"/>
        <end position="73"/>
    </location>
</feature>
<evidence type="ECO:0000256" key="2">
    <source>
        <dbReference type="ARBA" id="ARBA00022692"/>
    </source>
</evidence>
<proteinExistence type="predicted"/>
<dbReference type="PROSITE" id="PS50234">
    <property type="entry name" value="VWFA"/>
    <property type="match status" value="1"/>
</dbReference>
<evidence type="ECO:0000313" key="7">
    <source>
        <dbReference type="EMBL" id="CAA9232822.1"/>
    </source>
</evidence>
<dbReference type="InterPro" id="IPR050768">
    <property type="entry name" value="UPF0353/GerABKA_families"/>
</dbReference>
<feature type="transmembrane region" description="Helical" evidence="5">
    <location>
        <begin position="305"/>
        <end position="326"/>
    </location>
</feature>
<keyword evidence="1" id="KW-1003">Cell membrane</keyword>
<evidence type="ECO:0000259" key="6">
    <source>
        <dbReference type="PROSITE" id="PS50234"/>
    </source>
</evidence>
<keyword evidence="2 5" id="KW-0812">Transmembrane</keyword>
<feature type="transmembrane region" description="Helical" evidence="5">
    <location>
        <begin position="6"/>
        <end position="25"/>
    </location>
</feature>
<organism evidence="7">
    <name type="scientific">uncultured Acidimicrobiales bacterium</name>
    <dbReference type="NCBI Taxonomy" id="310071"/>
    <lineage>
        <taxon>Bacteria</taxon>
        <taxon>Bacillati</taxon>
        <taxon>Actinomycetota</taxon>
        <taxon>Acidimicrobiia</taxon>
        <taxon>Acidimicrobiales</taxon>
        <taxon>environmental samples</taxon>
    </lineage>
</organism>
<dbReference type="Gene3D" id="3.40.50.410">
    <property type="entry name" value="von Willebrand factor, type A domain"/>
    <property type="match status" value="1"/>
</dbReference>
<evidence type="ECO:0000256" key="1">
    <source>
        <dbReference type="ARBA" id="ARBA00022475"/>
    </source>
</evidence>
<dbReference type="InterPro" id="IPR024163">
    <property type="entry name" value="Aerotolerance_reg_N"/>
</dbReference>
<reference evidence="7" key="1">
    <citation type="submission" date="2020-02" db="EMBL/GenBank/DDBJ databases">
        <authorList>
            <person name="Meier V. D."/>
        </authorList>
    </citation>
    <scope>NUCLEOTIDE SEQUENCE</scope>
    <source>
        <strain evidence="7">AVDCRST_MAG10</strain>
    </source>
</reference>
<dbReference type="InterPro" id="IPR002035">
    <property type="entry name" value="VWF_A"/>
</dbReference>
<sequence>MTFRSPWMLVLLLLVPAMVAAYVSARRRRSQRAAALSQQGLVTTSFQSRARIRRHVPFALFAAALTVLVVGTARPMTTVKTPQREGTVILAIDVSNSMKADDIKPSRLEAAKGAARAFVKTQPSVVRIGVVAFGDGAVVVQPPTTEHADVVRSIDRLTIEGGTSLGQALVTSLSAIAGKPVTIDVEALANDSAQVVDIGFFGSATVVLLTDGEETSRPDPVSVAEVASVAGVRVHTVGIGTLQGTVVDVDGFSVATALNRDLLEEVASITDGSYHEGDDAAGLEAISETIDLRFKIVTEDTEVTGLFSAAGIALLLAGALLSVLWFGRVV</sequence>
<dbReference type="SUPFAM" id="SSF53300">
    <property type="entry name" value="vWA-like"/>
    <property type="match status" value="1"/>
</dbReference>
<dbReference type="Pfam" id="PF07584">
    <property type="entry name" value="BatA"/>
    <property type="match status" value="1"/>
</dbReference>
<dbReference type="PANTHER" id="PTHR22550:SF5">
    <property type="entry name" value="LEUCINE ZIPPER PROTEIN 4"/>
    <property type="match status" value="1"/>
</dbReference>
<protein>
    <recommendedName>
        <fullName evidence="6">VWFA domain-containing protein</fullName>
    </recommendedName>
</protein>
<evidence type="ECO:0000256" key="5">
    <source>
        <dbReference type="SAM" id="Phobius"/>
    </source>
</evidence>
<dbReference type="SMART" id="SM00327">
    <property type="entry name" value="VWA"/>
    <property type="match status" value="1"/>
</dbReference>